<comment type="caution">
    <text evidence="1">The sequence shown here is derived from an EMBL/GenBank/DDBJ whole genome shotgun (WGS) entry which is preliminary data.</text>
</comment>
<keyword evidence="2" id="KW-1185">Reference proteome</keyword>
<dbReference type="AlphaFoldDB" id="A0A448WCJ1"/>
<dbReference type="EMBL" id="CAAALY010003892">
    <property type="protein sequence ID" value="VEL08406.1"/>
    <property type="molecule type" value="Genomic_DNA"/>
</dbReference>
<name>A0A448WCJ1_9PLAT</name>
<evidence type="ECO:0000313" key="1">
    <source>
        <dbReference type="EMBL" id="VEL08406.1"/>
    </source>
</evidence>
<proteinExistence type="predicted"/>
<organism evidence="1 2">
    <name type="scientific">Protopolystoma xenopodis</name>
    <dbReference type="NCBI Taxonomy" id="117903"/>
    <lineage>
        <taxon>Eukaryota</taxon>
        <taxon>Metazoa</taxon>
        <taxon>Spiralia</taxon>
        <taxon>Lophotrochozoa</taxon>
        <taxon>Platyhelminthes</taxon>
        <taxon>Monogenea</taxon>
        <taxon>Polyopisthocotylea</taxon>
        <taxon>Polystomatidea</taxon>
        <taxon>Polystomatidae</taxon>
        <taxon>Protopolystoma</taxon>
    </lineage>
</organism>
<protein>
    <submittedName>
        <fullName evidence="1">Uncharacterized protein</fullName>
    </submittedName>
</protein>
<dbReference type="Proteomes" id="UP000784294">
    <property type="component" value="Unassembled WGS sequence"/>
</dbReference>
<reference evidence="1" key="1">
    <citation type="submission" date="2018-11" db="EMBL/GenBank/DDBJ databases">
        <authorList>
            <consortium name="Pathogen Informatics"/>
        </authorList>
    </citation>
    <scope>NUCLEOTIDE SEQUENCE</scope>
</reference>
<accession>A0A448WCJ1</accession>
<sequence length="233" mass="26618">MRAYNTRKIPKIKLLTVWTFKQWDNSPIQSEILWAVCGLGKDVITSKMKQPFHDAILPGSNQSKEFILPSNKVDEIQIVCALYMNDQAYPVVTEHNVLLFYIYLDRLNCTQHMVVHFEELTSVLPSQVSRFSLVEALRKLKRLDPSYGHDTVCHTGAVLTREVNLKLKQIEKRTGPLVQQLNSYLSCTSYSLGNMSNQPHELIMTPPIVFGLHVLICSNNQQDTSYFSIFITG</sequence>
<evidence type="ECO:0000313" key="2">
    <source>
        <dbReference type="Proteomes" id="UP000784294"/>
    </source>
</evidence>
<gene>
    <name evidence="1" type="ORF">PXEA_LOCUS1846</name>
</gene>